<proteinExistence type="predicted"/>
<name>A0A4D8P918_9PROT</name>
<protein>
    <submittedName>
        <fullName evidence="1">Uncharacterized protein</fullName>
    </submittedName>
</protein>
<evidence type="ECO:0000313" key="2">
    <source>
        <dbReference type="Proteomes" id="UP000298595"/>
    </source>
</evidence>
<dbReference type="KEGG" id="aare:D3093_08675"/>
<dbReference type="Proteomes" id="UP000298595">
    <property type="component" value="Chromosome"/>
</dbReference>
<dbReference type="RefSeq" id="WP_137115231.1">
    <property type="nucleotide sequence ID" value="NZ_CP032321.1"/>
</dbReference>
<dbReference type="AlphaFoldDB" id="A0A4D8P918"/>
<evidence type="ECO:0000313" key="1">
    <source>
        <dbReference type="EMBL" id="QCN95323.1"/>
    </source>
</evidence>
<sequence length="93" mass="9761">MYNSEIPSHATDSAILAAALRFVVAALPPGREWPELEGIRFLAATPNPQAALAAPHLLAAALLALHRFGIALNDEGYEQEAAAADDLGFRLAG</sequence>
<gene>
    <name evidence="1" type="ORF">D3093_08675</name>
</gene>
<organism evidence="1 2">
    <name type="scientific">Azospirillum argentinense</name>
    <dbReference type="NCBI Taxonomy" id="2970906"/>
    <lineage>
        <taxon>Bacteria</taxon>
        <taxon>Pseudomonadati</taxon>
        <taxon>Pseudomonadota</taxon>
        <taxon>Alphaproteobacteria</taxon>
        <taxon>Rhodospirillales</taxon>
        <taxon>Azospirillaceae</taxon>
        <taxon>Azospirillum</taxon>
    </lineage>
</organism>
<accession>A0A4D8P918</accession>
<reference evidence="1 2" key="1">
    <citation type="submission" date="2018-09" db="EMBL/GenBank/DDBJ databases">
        <title>Whole genome based analysis of evolution and adaptive divergence in Indian and Brazilian strains of Azospirillum brasilense.</title>
        <authorList>
            <person name="Singh C."/>
            <person name="Tripathi A.K."/>
        </authorList>
    </citation>
    <scope>NUCLEOTIDE SEQUENCE [LARGE SCALE GENOMIC DNA]</scope>
    <source>
        <strain evidence="1 2">MTCC4035</strain>
    </source>
</reference>
<dbReference type="EMBL" id="CP032321">
    <property type="protein sequence ID" value="QCN95323.1"/>
    <property type="molecule type" value="Genomic_DNA"/>
</dbReference>